<dbReference type="EMBL" id="QGKX02000088">
    <property type="protein sequence ID" value="KAF3589622.1"/>
    <property type="molecule type" value="Genomic_DNA"/>
</dbReference>
<evidence type="ECO:0000313" key="2">
    <source>
        <dbReference type="Proteomes" id="UP000712600"/>
    </source>
</evidence>
<accession>A0A8S9SBX0</accession>
<dbReference type="AlphaFoldDB" id="A0A8S9SBX0"/>
<protein>
    <submittedName>
        <fullName evidence="1">Uncharacterized protein</fullName>
    </submittedName>
</protein>
<organism evidence="1 2">
    <name type="scientific">Brassica cretica</name>
    <name type="common">Mustard</name>
    <dbReference type="NCBI Taxonomy" id="69181"/>
    <lineage>
        <taxon>Eukaryota</taxon>
        <taxon>Viridiplantae</taxon>
        <taxon>Streptophyta</taxon>
        <taxon>Embryophyta</taxon>
        <taxon>Tracheophyta</taxon>
        <taxon>Spermatophyta</taxon>
        <taxon>Magnoliopsida</taxon>
        <taxon>eudicotyledons</taxon>
        <taxon>Gunneridae</taxon>
        <taxon>Pentapetalae</taxon>
        <taxon>rosids</taxon>
        <taxon>malvids</taxon>
        <taxon>Brassicales</taxon>
        <taxon>Brassicaceae</taxon>
        <taxon>Brassiceae</taxon>
        <taxon>Brassica</taxon>
    </lineage>
</organism>
<dbReference type="Proteomes" id="UP000712600">
    <property type="component" value="Unassembled WGS sequence"/>
</dbReference>
<reference evidence="1" key="1">
    <citation type="submission" date="2019-12" db="EMBL/GenBank/DDBJ databases">
        <title>Genome sequencing and annotation of Brassica cretica.</title>
        <authorList>
            <person name="Studholme D.J."/>
            <person name="Sarris P."/>
        </authorList>
    </citation>
    <scope>NUCLEOTIDE SEQUENCE</scope>
    <source>
        <strain evidence="1">PFS-109/04</strain>
        <tissue evidence="1">Leaf</tissue>
    </source>
</reference>
<evidence type="ECO:0000313" key="1">
    <source>
        <dbReference type="EMBL" id="KAF3589622.1"/>
    </source>
</evidence>
<name>A0A8S9SBX0_BRACR</name>
<gene>
    <name evidence="1" type="ORF">F2Q69_00028182</name>
</gene>
<sequence>MRERDAYVWMAVANAKAMEASNEYAALMERRLADFVSKEEVGSHLLMIQQLRGELEAVRVTEQQREVEIEGLQRKLATAETEKIAEVQARIEALTVYSEGGFELEEELERLRDQEISLDVDYGLASVSDLSLSRLELTEVSGDSVDQD</sequence>
<comment type="caution">
    <text evidence="1">The sequence shown here is derived from an EMBL/GenBank/DDBJ whole genome shotgun (WGS) entry which is preliminary data.</text>
</comment>
<proteinExistence type="predicted"/>